<keyword evidence="3" id="KW-1185">Reference proteome</keyword>
<dbReference type="AlphaFoldDB" id="A0A016UAS2"/>
<comment type="caution">
    <text evidence="2">The sequence shown here is derived from an EMBL/GenBank/DDBJ whole genome shotgun (WGS) entry which is preliminary data.</text>
</comment>
<protein>
    <submittedName>
        <fullName evidence="2">Uncharacterized protein</fullName>
    </submittedName>
</protein>
<dbReference type="Proteomes" id="UP000024635">
    <property type="component" value="Unassembled WGS sequence"/>
</dbReference>
<feature type="transmembrane region" description="Helical" evidence="1">
    <location>
        <begin position="76"/>
        <end position="95"/>
    </location>
</feature>
<keyword evidence="1" id="KW-0472">Membrane</keyword>
<gene>
    <name evidence="2" type="primary">Acey_s0048.g1701</name>
    <name evidence="2" type="ORF">Y032_0048g1701</name>
</gene>
<keyword evidence="1" id="KW-1133">Transmembrane helix</keyword>
<evidence type="ECO:0000256" key="1">
    <source>
        <dbReference type="SAM" id="Phobius"/>
    </source>
</evidence>
<dbReference type="EMBL" id="JARK01001384">
    <property type="protein sequence ID" value="EYC12270.1"/>
    <property type="molecule type" value="Genomic_DNA"/>
</dbReference>
<name>A0A016UAS2_9BILA</name>
<sequence>MSVLLATQPEHIKLPKFMARIVCIYTKYNKGKLRGRIQRTRSLWVRITQLPRCMGRARQQEQMPHASRQASGTPGYLLLALLLLARSVACVLLVLTL</sequence>
<proteinExistence type="predicted"/>
<evidence type="ECO:0000313" key="2">
    <source>
        <dbReference type="EMBL" id="EYC12270.1"/>
    </source>
</evidence>
<organism evidence="2 3">
    <name type="scientific">Ancylostoma ceylanicum</name>
    <dbReference type="NCBI Taxonomy" id="53326"/>
    <lineage>
        <taxon>Eukaryota</taxon>
        <taxon>Metazoa</taxon>
        <taxon>Ecdysozoa</taxon>
        <taxon>Nematoda</taxon>
        <taxon>Chromadorea</taxon>
        <taxon>Rhabditida</taxon>
        <taxon>Rhabditina</taxon>
        <taxon>Rhabditomorpha</taxon>
        <taxon>Strongyloidea</taxon>
        <taxon>Ancylostomatidae</taxon>
        <taxon>Ancylostomatinae</taxon>
        <taxon>Ancylostoma</taxon>
    </lineage>
</organism>
<accession>A0A016UAS2</accession>
<evidence type="ECO:0000313" key="3">
    <source>
        <dbReference type="Proteomes" id="UP000024635"/>
    </source>
</evidence>
<keyword evidence="1" id="KW-0812">Transmembrane</keyword>
<reference evidence="3" key="1">
    <citation type="journal article" date="2015" name="Nat. Genet.">
        <title>The genome and transcriptome of the zoonotic hookworm Ancylostoma ceylanicum identify infection-specific gene families.</title>
        <authorList>
            <person name="Schwarz E.M."/>
            <person name="Hu Y."/>
            <person name="Antoshechkin I."/>
            <person name="Miller M.M."/>
            <person name="Sternberg P.W."/>
            <person name="Aroian R.V."/>
        </authorList>
    </citation>
    <scope>NUCLEOTIDE SEQUENCE</scope>
    <source>
        <strain evidence="3">HY135</strain>
    </source>
</reference>